<dbReference type="Pfam" id="PF13614">
    <property type="entry name" value="AAA_31"/>
    <property type="match status" value="1"/>
</dbReference>
<dbReference type="GO" id="GO:0005829">
    <property type="term" value="C:cytosol"/>
    <property type="evidence" value="ECO:0007669"/>
    <property type="project" value="TreeGrafter"/>
</dbReference>
<dbReference type="PANTHER" id="PTHR43384:SF14">
    <property type="entry name" value="ESX-1 SECRETION-ASSOCIATED PROTEIN ESPI"/>
    <property type="match status" value="1"/>
</dbReference>
<feature type="compositionally biased region" description="Pro residues" evidence="1">
    <location>
        <begin position="130"/>
        <end position="144"/>
    </location>
</feature>
<gene>
    <name evidence="3" type="ORF">BOH66_02705</name>
</gene>
<sequence>MSTDTRARAYATVTGPTAVFVATDGHTEPVHPDEAEDIRHAIIRRATAEARHAGTPVELVTSGDRGAHRLLISTDGTLTPLPTPPGTPAVIDTVPGDEHRTRRATQTRHGEEVRQDAPQPDADTPSTPTAEPPSRPSFLTPPPAVATHTGWRALLARMGITIPPSTAEQRRAEWTRLASRQWAGCRSLAVANGKGGVGKTMTTAMLAAVYARHGGGNVLAWDNNDTRGTLGWRTEQGLYDTTLRDLLPAADQLLSPDAGVSDIARFVHHQATDRYDVLRSNPELLAADQRIRVDQFDLLMRVAARYYRMVIFDSGNDESADRWIRMIDSTDQLIVPTLATPESAESAALLLDALRDRDDRSATLARGAVVVVTQSEPARPAGVRAIADGFLGLVRAVEIVPFDPALKSGPLRFDALRPATQDAWLAVAAAAASGL</sequence>
<dbReference type="SUPFAM" id="SSF52540">
    <property type="entry name" value="P-loop containing nucleoside triphosphate hydrolases"/>
    <property type="match status" value="1"/>
</dbReference>
<dbReference type="GO" id="GO:0009898">
    <property type="term" value="C:cytoplasmic side of plasma membrane"/>
    <property type="evidence" value="ECO:0007669"/>
    <property type="project" value="TreeGrafter"/>
</dbReference>
<feature type="domain" description="AAA" evidence="2">
    <location>
        <begin position="187"/>
        <end position="352"/>
    </location>
</feature>
<dbReference type="OrthoDB" id="4640801at2"/>
<feature type="region of interest" description="Disordered" evidence="1">
    <location>
        <begin position="75"/>
        <end position="145"/>
    </location>
</feature>
<dbReference type="Proteomes" id="UP000187185">
    <property type="component" value="Chromosome"/>
</dbReference>
<reference evidence="3 4" key="1">
    <citation type="submission" date="2016-12" db="EMBL/GenBank/DDBJ databases">
        <title>Complete genome sequence of Microbacterium aurum KACC 15219.</title>
        <authorList>
            <person name="Jung Y."/>
            <person name="Shin J.-H."/>
            <person name="Lee Y.-J."/>
            <person name="Yi H."/>
            <person name="Bahn Y.-S."/>
            <person name="Kim J.F."/>
            <person name="Lee D.-W."/>
        </authorList>
    </citation>
    <scope>NUCLEOTIDE SEQUENCE [LARGE SCALE GENOMIC DNA]</scope>
    <source>
        <strain evidence="3 4">KACC 15219</strain>
    </source>
</reference>
<dbReference type="InterPro" id="IPR027417">
    <property type="entry name" value="P-loop_NTPase"/>
</dbReference>
<evidence type="ECO:0000313" key="3">
    <source>
        <dbReference type="EMBL" id="APZ33318.1"/>
    </source>
</evidence>
<dbReference type="PANTHER" id="PTHR43384">
    <property type="entry name" value="SEPTUM SITE-DETERMINING PROTEIN MIND HOMOLOG, CHLOROPLASTIC-RELATED"/>
    <property type="match status" value="1"/>
</dbReference>
<dbReference type="GO" id="GO:0051782">
    <property type="term" value="P:negative regulation of cell division"/>
    <property type="evidence" value="ECO:0007669"/>
    <property type="project" value="TreeGrafter"/>
</dbReference>
<dbReference type="RefSeq" id="WP_076689058.1">
    <property type="nucleotide sequence ID" value="NZ_CP018762.1"/>
</dbReference>
<dbReference type="KEGG" id="maur:BOH66_02705"/>
<dbReference type="GO" id="GO:0005524">
    <property type="term" value="F:ATP binding"/>
    <property type="evidence" value="ECO:0007669"/>
    <property type="project" value="TreeGrafter"/>
</dbReference>
<dbReference type="STRING" id="36805.BOH66_02705"/>
<dbReference type="AlphaFoldDB" id="A0A1P8U5D3"/>
<organism evidence="3 4">
    <name type="scientific">Microbacterium aurum</name>
    <dbReference type="NCBI Taxonomy" id="36805"/>
    <lineage>
        <taxon>Bacteria</taxon>
        <taxon>Bacillati</taxon>
        <taxon>Actinomycetota</taxon>
        <taxon>Actinomycetes</taxon>
        <taxon>Micrococcales</taxon>
        <taxon>Microbacteriaceae</taxon>
        <taxon>Microbacterium</taxon>
    </lineage>
</organism>
<proteinExistence type="predicted"/>
<dbReference type="EMBL" id="CP018762">
    <property type="protein sequence ID" value="APZ33318.1"/>
    <property type="molecule type" value="Genomic_DNA"/>
</dbReference>
<dbReference type="InterPro" id="IPR025669">
    <property type="entry name" value="AAA_dom"/>
</dbReference>
<name>A0A1P8U5D3_9MICO</name>
<evidence type="ECO:0000256" key="1">
    <source>
        <dbReference type="SAM" id="MobiDB-lite"/>
    </source>
</evidence>
<keyword evidence="4" id="KW-1185">Reference proteome</keyword>
<dbReference type="Gene3D" id="3.40.50.300">
    <property type="entry name" value="P-loop containing nucleotide triphosphate hydrolases"/>
    <property type="match status" value="1"/>
</dbReference>
<accession>A0A1P8U5D3</accession>
<dbReference type="InterPro" id="IPR050625">
    <property type="entry name" value="ParA/MinD_ATPase"/>
</dbReference>
<evidence type="ECO:0000259" key="2">
    <source>
        <dbReference type="Pfam" id="PF13614"/>
    </source>
</evidence>
<dbReference type="GO" id="GO:0016887">
    <property type="term" value="F:ATP hydrolysis activity"/>
    <property type="evidence" value="ECO:0007669"/>
    <property type="project" value="TreeGrafter"/>
</dbReference>
<evidence type="ECO:0000313" key="4">
    <source>
        <dbReference type="Proteomes" id="UP000187185"/>
    </source>
</evidence>
<protein>
    <recommendedName>
        <fullName evidence="2">AAA domain-containing protein</fullName>
    </recommendedName>
</protein>